<feature type="domain" description="Core-binding (CB)" evidence="11">
    <location>
        <begin position="1"/>
        <end position="82"/>
    </location>
</feature>
<dbReference type="GO" id="GO:0006310">
    <property type="term" value="P:DNA recombination"/>
    <property type="evidence" value="ECO:0007669"/>
    <property type="project" value="UniProtKB-KW"/>
</dbReference>
<evidence type="ECO:0000256" key="5">
    <source>
        <dbReference type="ARBA" id="ARBA00022908"/>
    </source>
</evidence>
<dbReference type="GO" id="GO:0051301">
    <property type="term" value="P:cell division"/>
    <property type="evidence" value="ECO:0007669"/>
    <property type="project" value="UniProtKB-KW"/>
</dbReference>
<dbReference type="InterPro" id="IPR044068">
    <property type="entry name" value="CB"/>
</dbReference>
<keyword evidence="3" id="KW-0132">Cell division</keyword>
<name>A0A928UXP8_9SPHI</name>
<proteinExistence type="predicted"/>
<evidence type="ECO:0000256" key="6">
    <source>
        <dbReference type="ARBA" id="ARBA00023125"/>
    </source>
</evidence>
<evidence type="ECO:0000256" key="4">
    <source>
        <dbReference type="ARBA" id="ARBA00022829"/>
    </source>
</evidence>
<keyword evidence="4" id="KW-0159">Chromosome partition</keyword>
<keyword evidence="2" id="KW-0963">Cytoplasm</keyword>
<keyword evidence="5" id="KW-0229">DNA integration</keyword>
<dbReference type="Pfam" id="PF00589">
    <property type="entry name" value="Phage_integrase"/>
    <property type="match status" value="1"/>
</dbReference>
<accession>A0A928UXP8</accession>
<dbReference type="PROSITE" id="PS51898">
    <property type="entry name" value="TYR_RECOMBINASE"/>
    <property type="match status" value="1"/>
</dbReference>
<dbReference type="Pfam" id="PF02899">
    <property type="entry name" value="Phage_int_SAM_1"/>
    <property type="match status" value="1"/>
</dbReference>
<reference evidence="12" key="1">
    <citation type="submission" date="2018-02" db="EMBL/GenBank/DDBJ databases">
        <authorList>
            <person name="Vasarhelyi B.M."/>
            <person name="Deshmukh S."/>
            <person name="Balint B."/>
            <person name="Kukolya J."/>
        </authorList>
    </citation>
    <scope>NUCLEOTIDE SEQUENCE</scope>
    <source>
        <strain evidence="12">KB22</strain>
    </source>
</reference>
<dbReference type="InterPro" id="IPR011010">
    <property type="entry name" value="DNA_brk_join_enz"/>
</dbReference>
<evidence type="ECO:0000256" key="8">
    <source>
        <dbReference type="ARBA" id="ARBA00023306"/>
    </source>
</evidence>
<evidence type="ECO:0000256" key="1">
    <source>
        <dbReference type="ARBA" id="ARBA00004496"/>
    </source>
</evidence>
<evidence type="ECO:0000256" key="9">
    <source>
        <dbReference type="PROSITE-ProRule" id="PRU01248"/>
    </source>
</evidence>
<dbReference type="EMBL" id="PRDK01000009">
    <property type="protein sequence ID" value="MBE8715186.1"/>
    <property type="molecule type" value="Genomic_DNA"/>
</dbReference>
<dbReference type="InterPro" id="IPR010998">
    <property type="entry name" value="Integrase_recombinase_N"/>
</dbReference>
<dbReference type="PROSITE" id="PS51900">
    <property type="entry name" value="CB"/>
    <property type="match status" value="1"/>
</dbReference>
<dbReference type="InterPro" id="IPR002104">
    <property type="entry name" value="Integrase_catalytic"/>
</dbReference>
<evidence type="ECO:0000259" key="10">
    <source>
        <dbReference type="PROSITE" id="PS51898"/>
    </source>
</evidence>
<dbReference type="GO" id="GO:0007059">
    <property type="term" value="P:chromosome segregation"/>
    <property type="evidence" value="ECO:0007669"/>
    <property type="project" value="UniProtKB-KW"/>
</dbReference>
<gene>
    <name evidence="12" type="ORF">C4F49_15995</name>
</gene>
<dbReference type="GO" id="GO:0005737">
    <property type="term" value="C:cytoplasm"/>
    <property type="evidence" value="ECO:0007669"/>
    <property type="project" value="UniProtKB-SubCell"/>
</dbReference>
<dbReference type="GO" id="GO:0015074">
    <property type="term" value="P:DNA integration"/>
    <property type="evidence" value="ECO:0007669"/>
    <property type="project" value="UniProtKB-KW"/>
</dbReference>
<dbReference type="Gene3D" id="1.10.150.130">
    <property type="match status" value="1"/>
</dbReference>
<evidence type="ECO:0000313" key="12">
    <source>
        <dbReference type="EMBL" id="MBE8715186.1"/>
    </source>
</evidence>
<evidence type="ECO:0000256" key="2">
    <source>
        <dbReference type="ARBA" id="ARBA00022490"/>
    </source>
</evidence>
<dbReference type="PANTHER" id="PTHR30349:SF77">
    <property type="entry name" value="TYROSINE RECOMBINASE XERC"/>
    <property type="match status" value="1"/>
</dbReference>
<keyword evidence="6 9" id="KW-0238">DNA-binding</keyword>
<protein>
    <submittedName>
        <fullName evidence="12">Integrase</fullName>
    </submittedName>
</protein>
<keyword evidence="13" id="KW-1185">Reference proteome</keyword>
<dbReference type="SUPFAM" id="SSF56349">
    <property type="entry name" value="DNA breaking-rejoining enzymes"/>
    <property type="match status" value="1"/>
</dbReference>
<dbReference type="AlphaFoldDB" id="A0A928UXP8"/>
<keyword evidence="8" id="KW-0131">Cell cycle</keyword>
<dbReference type="GO" id="GO:0003677">
    <property type="term" value="F:DNA binding"/>
    <property type="evidence" value="ECO:0007669"/>
    <property type="project" value="UniProtKB-UniRule"/>
</dbReference>
<dbReference type="InterPro" id="IPR050090">
    <property type="entry name" value="Tyrosine_recombinase_XerCD"/>
</dbReference>
<feature type="domain" description="Tyr recombinase" evidence="10">
    <location>
        <begin position="99"/>
        <end position="290"/>
    </location>
</feature>
<dbReference type="InterPro" id="IPR004107">
    <property type="entry name" value="Integrase_SAM-like_N"/>
</dbReference>
<sequence length="296" mass="34254">MPYSDFLNFLNHEKKYSVHTSVAYEKELQNFHAFMDREGVALAAVDYRFMRHYFAQQKESGKLAVSINRSISALRGYFKYLQREQLVKANPLSLIKALKVPKKLPTLIEKDKLVNLLDNFEELNLVSNEFEEKRDFIVLELLFGTGIRLAELIKIKDEDIDFYNKKILILGKGNKQRFVPLHKTLVHEIDLYQCLKKDQLLQNKASRFIVTKEGKDAYPKLIYRIVKKYLTLITSQNKKSPHVLRHTFATSLLDNGADLNAIKELLGHAGLSSTQVYTHNSAERLKSIYKQAHPKA</sequence>
<comment type="subcellular location">
    <subcellularLocation>
        <location evidence="1">Cytoplasm</location>
    </subcellularLocation>
</comment>
<evidence type="ECO:0000313" key="13">
    <source>
        <dbReference type="Proteomes" id="UP000616201"/>
    </source>
</evidence>
<dbReference type="Proteomes" id="UP000616201">
    <property type="component" value="Unassembled WGS sequence"/>
</dbReference>
<keyword evidence="7" id="KW-0233">DNA recombination</keyword>
<dbReference type="Gene3D" id="1.10.443.10">
    <property type="entry name" value="Intergrase catalytic core"/>
    <property type="match status" value="1"/>
</dbReference>
<comment type="caution">
    <text evidence="12">The sequence shown here is derived from an EMBL/GenBank/DDBJ whole genome shotgun (WGS) entry which is preliminary data.</text>
</comment>
<evidence type="ECO:0000256" key="3">
    <source>
        <dbReference type="ARBA" id="ARBA00022618"/>
    </source>
</evidence>
<evidence type="ECO:0000259" key="11">
    <source>
        <dbReference type="PROSITE" id="PS51900"/>
    </source>
</evidence>
<evidence type="ECO:0000256" key="7">
    <source>
        <dbReference type="ARBA" id="ARBA00023172"/>
    </source>
</evidence>
<organism evidence="12 13">
    <name type="scientific">Sphingobacterium hungaricum</name>
    <dbReference type="NCBI Taxonomy" id="2082723"/>
    <lineage>
        <taxon>Bacteria</taxon>
        <taxon>Pseudomonadati</taxon>
        <taxon>Bacteroidota</taxon>
        <taxon>Sphingobacteriia</taxon>
        <taxon>Sphingobacteriales</taxon>
        <taxon>Sphingobacteriaceae</taxon>
        <taxon>Sphingobacterium</taxon>
    </lineage>
</organism>
<dbReference type="PANTHER" id="PTHR30349">
    <property type="entry name" value="PHAGE INTEGRASE-RELATED"/>
    <property type="match status" value="1"/>
</dbReference>
<dbReference type="InterPro" id="IPR013762">
    <property type="entry name" value="Integrase-like_cat_sf"/>
</dbReference>